<evidence type="ECO:0000256" key="3">
    <source>
        <dbReference type="ARBA" id="ARBA00023002"/>
    </source>
</evidence>
<evidence type="ECO:0000256" key="4">
    <source>
        <dbReference type="SAM" id="MobiDB-lite"/>
    </source>
</evidence>
<keyword evidence="7" id="KW-1185">Reference proteome</keyword>
<dbReference type="CDD" id="cd08249">
    <property type="entry name" value="enoyl_reductase_like"/>
    <property type="match status" value="1"/>
</dbReference>
<dbReference type="InterPro" id="IPR036291">
    <property type="entry name" value="NAD(P)-bd_dom_sf"/>
</dbReference>
<dbReference type="InterPro" id="IPR011032">
    <property type="entry name" value="GroES-like_sf"/>
</dbReference>
<dbReference type="Pfam" id="PF08240">
    <property type="entry name" value="ADH_N"/>
    <property type="match status" value="1"/>
</dbReference>
<name>A0A6A6DZX2_9PEZI</name>
<gene>
    <name evidence="6" type="ORF">K469DRAFT_711168</name>
</gene>
<dbReference type="OrthoDB" id="48317at2759"/>
<sequence length="351" mass="37429">MKGFTVEQPGAPGELRSDLEMPEPSDSQVLVKSIYTAVNPVDTFMANWGTLVIDWPLVPGCDAAGIVVKAGKNAINPLGIAFKEGDEVCGCTRLGNKGYSPWQEYFLMDAQVTIPKPSNITFAQASTVGVGALTAFLGIFWGLKIPLLDPENFPGEKDEWVLVFGGASSVGKFAVQTLKACGYRVITTCSAKSFDLLKSLGADATIDYKKTEPDIISEIKSHTSGKLNLIMDAVSVNNGLAISIFAALSENTGLTRLYTTTNDWEPLPDASNGFISNPILLGPIGRPDAGELNERLNKFIPVIVKLIDSGKVQVGEYVEAGEGVEGIKEAWEVQKSGKAGSKKVVIKVADA</sequence>
<evidence type="ECO:0000259" key="5">
    <source>
        <dbReference type="SMART" id="SM00829"/>
    </source>
</evidence>
<feature type="domain" description="Enoyl reductase (ER)" evidence="5">
    <location>
        <begin position="10"/>
        <end position="346"/>
    </location>
</feature>
<protein>
    <submittedName>
        <fullName evidence="6">GroES-like protein</fullName>
    </submittedName>
</protein>
<reference evidence="6" key="1">
    <citation type="journal article" date="2020" name="Stud. Mycol.">
        <title>101 Dothideomycetes genomes: a test case for predicting lifestyles and emergence of pathogens.</title>
        <authorList>
            <person name="Haridas S."/>
            <person name="Albert R."/>
            <person name="Binder M."/>
            <person name="Bloem J."/>
            <person name="Labutti K."/>
            <person name="Salamov A."/>
            <person name="Andreopoulos B."/>
            <person name="Baker S."/>
            <person name="Barry K."/>
            <person name="Bills G."/>
            <person name="Bluhm B."/>
            <person name="Cannon C."/>
            <person name="Castanera R."/>
            <person name="Culley D."/>
            <person name="Daum C."/>
            <person name="Ezra D."/>
            <person name="Gonzalez J."/>
            <person name="Henrissat B."/>
            <person name="Kuo A."/>
            <person name="Liang C."/>
            <person name="Lipzen A."/>
            <person name="Lutzoni F."/>
            <person name="Magnuson J."/>
            <person name="Mondo S."/>
            <person name="Nolan M."/>
            <person name="Ohm R."/>
            <person name="Pangilinan J."/>
            <person name="Park H.-J."/>
            <person name="Ramirez L."/>
            <person name="Alfaro M."/>
            <person name="Sun H."/>
            <person name="Tritt A."/>
            <person name="Yoshinaga Y."/>
            <person name="Zwiers L.-H."/>
            <person name="Turgeon B."/>
            <person name="Goodwin S."/>
            <person name="Spatafora J."/>
            <person name="Crous P."/>
            <person name="Grigoriev I."/>
        </authorList>
    </citation>
    <scope>NUCLEOTIDE SEQUENCE</scope>
    <source>
        <strain evidence="6">CBS 207.26</strain>
    </source>
</reference>
<dbReference type="SUPFAM" id="SSF51735">
    <property type="entry name" value="NAD(P)-binding Rossmann-fold domains"/>
    <property type="match status" value="1"/>
</dbReference>
<proteinExistence type="inferred from homology"/>
<comment type="similarity">
    <text evidence="1">Belongs to the zinc-containing alcohol dehydrogenase family.</text>
</comment>
<dbReference type="Gene3D" id="3.90.180.10">
    <property type="entry name" value="Medium-chain alcohol dehydrogenases, catalytic domain"/>
    <property type="match status" value="1"/>
</dbReference>
<evidence type="ECO:0000313" key="7">
    <source>
        <dbReference type="Proteomes" id="UP000800200"/>
    </source>
</evidence>
<dbReference type="InterPro" id="IPR020843">
    <property type="entry name" value="ER"/>
</dbReference>
<keyword evidence="3" id="KW-0560">Oxidoreductase</keyword>
<dbReference type="InterPro" id="IPR047122">
    <property type="entry name" value="Trans-enoyl_RdTase-like"/>
</dbReference>
<comment type="subunit">
    <text evidence="2">Monomer.</text>
</comment>
<dbReference type="SMART" id="SM00829">
    <property type="entry name" value="PKS_ER"/>
    <property type="match status" value="1"/>
</dbReference>
<feature type="region of interest" description="Disordered" evidence="4">
    <location>
        <begin position="1"/>
        <end position="24"/>
    </location>
</feature>
<dbReference type="PANTHER" id="PTHR45348:SF2">
    <property type="entry name" value="ZINC-TYPE ALCOHOL DEHYDROGENASE-LIKE PROTEIN C2E1P3.01"/>
    <property type="match status" value="1"/>
</dbReference>
<evidence type="ECO:0000256" key="2">
    <source>
        <dbReference type="ARBA" id="ARBA00011245"/>
    </source>
</evidence>
<dbReference type="Gene3D" id="3.40.50.720">
    <property type="entry name" value="NAD(P)-binding Rossmann-like Domain"/>
    <property type="match status" value="1"/>
</dbReference>
<dbReference type="Pfam" id="PF00107">
    <property type="entry name" value="ADH_zinc_N"/>
    <property type="match status" value="1"/>
</dbReference>
<accession>A0A6A6DZX2</accession>
<organism evidence="6 7">
    <name type="scientific">Zopfia rhizophila CBS 207.26</name>
    <dbReference type="NCBI Taxonomy" id="1314779"/>
    <lineage>
        <taxon>Eukaryota</taxon>
        <taxon>Fungi</taxon>
        <taxon>Dikarya</taxon>
        <taxon>Ascomycota</taxon>
        <taxon>Pezizomycotina</taxon>
        <taxon>Dothideomycetes</taxon>
        <taxon>Dothideomycetes incertae sedis</taxon>
        <taxon>Zopfiaceae</taxon>
        <taxon>Zopfia</taxon>
    </lineage>
</organism>
<dbReference type="InterPro" id="IPR013154">
    <property type="entry name" value="ADH-like_N"/>
</dbReference>
<evidence type="ECO:0000256" key="1">
    <source>
        <dbReference type="ARBA" id="ARBA00008072"/>
    </source>
</evidence>
<evidence type="ECO:0000313" key="6">
    <source>
        <dbReference type="EMBL" id="KAF2183206.1"/>
    </source>
</evidence>
<dbReference type="Proteomes" id="UP000800200">
    <property type="component" value="Unassembled WGS sequence"/>
</dbReference>
<dbReference type="GO" id="GO:0016651">
    <property type="term" value="F:oxidoreductase activity, acting on NAD(P)H"/>
    <property type="evidence" value="ECO:0007669"/>
    <property type="project" value="InterPro"/>
</dbReference>
<dbReference type="AlphaFoldDB" id="A0A6A6DZX2"/>
<dbReference type="PANTHER" id="PTHR45348">
    <property type="entry name" value="HYPOTHETICAL OXIDOREDUCTASE (EUROFUNG)"/>
    <property type="match status" value="1"/>
</dbReference>
<dbReference type="SUPFAM" id="SSF50129">
    <property type="entry name" value="GroES-like"/>
    <property type="match status" value="1"/>
</dbReference>
<dbReference type="InterPro" id="IPR013149">
    <property type="entry name" value="ADH-like_C"/>
</dbReference>
<dbReference type="EMBL" id="ML994644">
    <property type="protein sequence ID" value="KAF2183206.1"/>
    <property type="molecule type" value="Genomic_DNA"/>
</dbReference>